<comment type="caution">
    <text evidence="6">The sequence shown here is derived from an EMBL/GenBank/DDBJ whole genome shotgun (WGS) entry which is preliminary data.</text>
</comment>
<evidence type="ECO:0008006" key="8">
    <source>
        <dbReference type="Google" id="ProtNLM"/>
    </source>
</evidence>
<evidence type="ECO:0000256" key="2">
    <source>
        <dbReference type="ARBA" id="ARBA00022692"/>
    </source>
</evidence>
<dbReference type="InterPro" id="IPR036259">
    <property type="entry name" value="MFS_trans_sf"/>
</dbReference>
<dbReference type="Gene3D" id="1.20.1250.20">
    <property type="entry name" value="MFS general substrate transporter like domains"/>
    <property type="match status" value="1"/>
</dbReference>
<dbReference type="SUPFAM" id="SSF103473">
    <property type="entry name" value="MFS general substrate transporter"/>
    <property type="match status" value="1"/>
</dbReference>
<name>W9XBE5_9EURO</name>
<dbReference type="InterPro" id="IPR005828">
    <property type="entry name" value="MFS_sugar_transport-like"/>
</dbReference>
<keyword evidence="2 5" id="KW-0812">Transmembrane</keyword>
<proteinExistence type="predicted"/>
<comment type="subcellular location">
    <subcellularLocation>
        <location evidence="1">Membrane</location>
    </subcellularLocation>
</comment>
<dbReference type="GO" id="GO:0016020">
    <property type="term" value="C:membrane"/>
    <property type="evidence" value="ECO:0007669"/>
    <property type="project" value="UniProtKB-SubCell"/>
</dbReference>
<dbReference type="RefSeq" id="XP_007740152.1">
    <property type="nucleotide sequence ID" value="XM_007741962.1"/>
</dbReference>
<dbReference type="GeneID" id="19186079"/>
<evidence type="ECO:0000256" key="3">
    <source>
        <dbReference type="ARBA" id="ARBA00022989"/>
    </source>
</evidence>
<protein>
    <recommendedName>
        <fullName evidence="8">Major facilitator superfamily (MFS) profile domain-containing protein</fullName>
    </recommendedName>
</protein>
<feature type="transmembrane region" description="Helical" evidence="5">
    <location>
        <begin position="6"/>
        <end position="25"/>
    </location>
</feature>
<evidence type="ECO:0000256" key="4">
    <source>
        <dbReference type="ARBA" id="ARBA00023136"/>
    </source>
</evidence>
<dbReference type="EMBL" id="AMGX01000002">
    <property type="protein sequence ID" value="EXJ74650.1"/>
    <property type="molecule type" value="Genomic_DNA"/>
</dbReference>
<dbReference type="Proteomes" id="UP000019471">
    <property type="component" value="Unassembled WGS sequence"/>
</dbReference>
<keyword evidence="7" id="KW-1185">Reference proteome</keyword>
<reference evidence="6 7" key="1">
    <citation type="submission" date="2013-03" db="EMBL/GenBank/DDBJ databases">
        <title>The Genome Sequence of Cladophialophora psammophila CBS 110553.</title>
        <authorList>
            <consortium name="The Broad Institute Genomics Platform"/>
            <person name="Cuomo C."/>
            <person name="de Hoog S."/>
            <person name="Gorbushina A."/>
            <person name="Walker B."/>
            <person name="Young S.K."/>
            <person name="Zeng Q."/>
            <person name="Gargeya S."/>
            <person name="Fitzgerald M."/>
            <person name="Haas B."/>
            <person name="Abouelleil A."/>
            <person name="Allen A.W."/>
            <person name="Alvarado L."/>
            <person name="Arachchi H.M."/>
            <person name="Berlin A.M."/>
            <person name="Chapman S.B."/>
            <person name="Gainer-Dewar J."/>
            <person name="Goldberg J."/>
            <person name="Griggs A."/>
            <person name="Gujja S."/>
            <person name="Hansen M."/>
            <person name="Howarth C."/>
            <person name="Imamovic A."/>
            <person name="Ireland A."/>
            <person name="Larimer J."/>
            <person name="McCowan C."/>
            <person name="Murphy C."/>
            <person name="Pearson M."/>
            <person name="Poon T.W."/>
            <person name="Priest M."/>
            <person name="Roberts A."/>
            <person name="Saif S."/>
            <person name="Shea T."/>
            <person name="Sisk P."/>
            <person name="Sykes S."/>
            <person name="Wortman J."/>
            <person name="Nusbaum C."/>
            <person name="Birren B."/>
        </authorList>
    </citation>
    <scope>NUCLEOTIDE SEQUENCE [LARGE SCALE GENOMIC DNA]</scope>
    <source>
        <strain evidence="6 7">CBS 110553</strain>
    </source>
</reference>
<dbReference type="AlphaFoldDB" id="W9XBE5"/>
<gene>
    <name evidence="6" type="ORF">A1O5_01343</name>
</gene>
<dbReference type="GO" id="GO:0022857">
    <property type="term" value="F:transmembrane transporter activity"/>
    <property type="evidence" value="ECO:0007669"/>
    <property type="project" value="InterPro"/>
</dbReference>
<keyword evidence="4 5" id="KW-0472">Membrane</keyword>
<evidence type="ECO:0000256" key="5">
    <source>
        <dbReference type="SAM" id="Phobius"/>
    </source>
</evidence>
<keyword evidence="3 5" id="KW-1133">Transmembrane helix</keyword>
<organism evidence="6 7">
    <name type="scientific">Cladophialophora psammophila CBS 110553</name>
    <dbReference type="NCBI Taxonomy" id="1182543"/>
    <lineage>
        <taxon>Eukaryota</taxon>
        <taxon>Fungi</taxon>
        <taxon>Dikarya</taxon>
        <taxon>Ascomycota</taxon>
        <taxon>Pezizomycotina</taxon>
        <taxon>Eurotiomycetes</taxon>
        <taxon>Chaetothyriomycetidae</taxon>
        <taxon>Chaetothyriales</taxon>
        <taxon>Herpotrichiellaceae</taxon>
        <taxon>Cladophialophora</taxon>
    </lineage>
</organism>
<dbReference type="Pfam" id="PF00083">
    <property type="entry name" value="Sugar_tr"/>
    <property type="match status" value="1"/>
</dbReference>
<evidence type="ECO:0000313" key="7">
    <source>
        <dbReference type="Proteomes" id="UP000019471"/>
    </source>
</evidence>
<sequence>MAPPSSNVVFFASFILGCITISKVMNTDGRIRGFQFGIFWHIGDSVIQIASVNHGVFLVGYSFTGMGVGFSAVTGPIYLMEFAPSLSLGLMASMHRSCQNTGYFFSTTFTAGQHDLAPAESSMPGVQGHNGRYYGGPDLTRLHQDKRDRDISFMQKEYREILGQPVLGKEARGFMSNDRLLLTNCTDFIRILLVILVTTGIINIGVLVINGM</sequence>
<evidence type="ECO:0000256" key="1">
    <source>
        <dbReference type="ARBA" id="ARBA00004370"/>
    </source>
</evidence>
<accession>W9XBE5</accession>
<dbReference type="HOGENOM" id="CLU_1299590_0_0_1"/>
<feature type="transmembrane region" description="Helical" evidence="5">
    <location>
        <begin position="188"/>
        <end position="209"/>
    </location>
</feature>
<evidence type="ECO:0000313" key="6">
    <source>
        <dbReference type="EMBL" id="EXJ74650.1"/>
    </source>
</evidence>